<protein>
    <recommendedName>
        <fullName evidence="3">Ribosome association toxin RatA</fullName>
    </recommendedName>
</protein>
<dbReference type="OrthoDB" id="7059976at2"/>
<reference evidence="1 2" key="1">
    <citation type="submission" date="2018-07" db="EMBL/GenBank/DDBJ databases">
        <title>Halomonas rutogse sp. nov., isolated from Lake TangqianCo on Tibetan Plateau.</title>
        <authorList>
            <person name="Lu H."/>
            <person name="Xing P."/>
            <person name="Wu Q."/>
        </authorList>
    </citation>
    <scope>NUCLEOTIDE SEQUENCE [LARGE SCALE GENOMIC DNA]</scope>
    <source>
        <strain evidence="1 2">TQ8S</strain>
    </source>
</reference>
<dbReference type="SUPFAM" id="SSF55961">
    <property type="entry name" value="Bet v1-like"/>
    <property type="match status" value="1"/>
</dbReference>
<evidence type="ECO:0000313" key="1">
    <source>
        <dbReference type="EMBL" id="RCV86303.1"/>
    </source>
</evidence>
<sequence length="100" mass="11589">MRIAGQSLHFDIEITQMLPPERFAWRSFNGISNNGHFQFTPIEGGTRIHLTLEYRLHNRPLEKAVQLAAKPLLHQLSQDIIRQVERRLAKPPEPEHDSDS</sequence>
<dbReference type="InterPro" id="IPR023393">
    <property type="entry name" value="START-like_dom_sf"/>
</dbReference>
<accession>A0A368TSY4</accession>
<dbReference type="EMBL" id="QPIJ01000068">
    <property type="protein sequence ID" value="RCV86303.1"/>
    <property type="molecule type" value="Genomic_DNA"/>
</dbReference>
<dbReference type="RefSeq" id="WP_114488385.1">
    <property type="nucleotide sequence ID" value="NZ_CBCSHM010000074.1"/>
</dbReference>
<proteinExistence type="predicted"/>
<gene>
    <name evidence="1" type="ORF">DU506_18710</name>
</gene>
<comment type="caution">
    <text evidence="1">The sequence shown here is derived from an EMBL/GenBank/DDBJ whole genome shotgun (WGS) entry which is preliminary data.</text>
</comment>
<keyword evidence="2" id="KW-1185">Reference proteome</keyword>
<dbReference type="AlphaFoldDB" id="A0A368TSY4"/>
<organism evidence="1 2">
    <name type="scientific">Vreelandella rituensis</name>
    <dbReference type="NCBI Taxonomy" id="2282306"/>
    <lineage>
        <taxon>Bacteria</taxon>
        <taxon>Pseudomonadati</taxon>
        <taxon>Pseudomonadota</taxon>
        <taxon>Gammaproteobacteria</taxon>
        <taxon>Oceanospirillales</taxon>
        <taxon>Halomonadaceae</taxon>
        <taxon>Vreelandella</taxon>
    </lineage>
</organism>
<name>A0A368TSY4_9GAMM</name>
<evidence type="ECO:0008006" key="3">
    <source>
        <dbReference type="Google" id="ProtNLM"/>
    </source>
</evidence>
<evidence type="ECO:0000313" key="2">
    <source>
        <dbReference type="Proteomes" id="UP000253204"/>
    </source>
</evidence>
<dbReference type="Proteomes" id="UP000253204">
    <property type="component" value="Unassembled WGS sequence"/>
</dbReference>
<dbReference type="Gene3D" id="3.30.530.20">
    <property type="match status" value="1"/>
</dbReference>